<evidence type="ECO:0000313" key="2">
    <source>
        <dbReference type="Proteomes" id="UP000325081"/>
    </source>
</evidence>
<sequence>MGCLSFSWRPSEDSAPSPMFRADLRTRFAGGVLGDAVKVGSDRFLNWEMECEMELQSENGRVEVRSDEGLIEVLINDFMAVLEDLKGSLTAAERNSTAEVCSDDRRFHIPFYVRQV</sequence>
<dbReference type="AlphaFoldDB" id="A0A5A7PDG2"/>
<organism evidence="1 2">
    <name type="scientific">Striga asiatica</name>
    <name type="common">Asiatic witchweed</name>
    <name type="synonym">Buchnera asiatica</name>
    <dbReference type="NCBI Taxonomy" id="4170"/>
    <lineage>
        <taxon>Eukaryota</taxon>
        <taxon>Viridiplantae</taxon>
        <taxon>Streptophyta</taxon>
        <taxon>Embryophyta</taxon>
        <taxon>Tracheophyta</taxon>
        <taxon>Spermatophyta</taxon>
        <taxon>Magnoliopsida</taxon>
        <taxon>eudicotyledons</taxon>
        <taxon>Gunneridae</taxon>
        <taxon>Pentapetalae</taxon>
        <taxon>asterids</taxon>
        <taxon>lamiids</taxon>
        <taxon>Lamiales</taxon>
        <taxon>Orobanchaceae</taxon>
        <taxon>Buchnereae</taxon>
        <taxon>Striga</taxon>
    </lineage>
</organism>
<protein>
    <submittedName>
        <fullName evidence="1">Fibronectin-binding A domain protein</fullName>
    </submittedName>
</protein>
<keyword evidence="2" id="KW-1185">Reference proteome</keyword>
<proteinExistence type="predicted"/>
<gene>
    <name evidence="1" type="ORF">STAS_06940</name>
</gene>
<dbReference type="EMBL" id="BKCP01004405">
    <property type="protein sequence ID" value="GER30973.1"/>
    <property type="molecule type" value="Genomic_DNA"/>
</dbReference>
<evidence type="ECO:0000313" key="1">
    <source>
        <dbReference type="EMBL" id="GER30973.1"/>
    </source>
</evidence>
<accession>A0A5A7PDG2</accession>
<comment type="caution">
    <text evidence="1">The sequence shown here is derived from an EMBL/GenBank/DDBJ whole genome shotgun (WGS) entry which is preliminary data.</text>
</comment>
<name>A0A5A7PDG2_STRAF</name>
<dbReference type="Proteomes" id="UP000325081">
    <property type="component" value="Unassembled WGS sequence"/>
</dbReference>
<reference evidence="2" key="1">
    <citation type="journal article" date="2019" name="Curr. Biol.">
        <title>Genome Sequence of Striga asiatica Provides Insight into the Evolution of Plant Parasitism.</title>
        <authorList>
            <person name="Yoshida S."/>
            <person name="Kim S."/>
            <person name="Wafula E.K."/>
            <person name="Tanskanen J."/>
            <person name="Kim Y.M."/>
            <person name="Honaas L."/>
            <person name="Yang Z."/>
            <person name="Spallek T."/>
            <person name="Conn C.E."/>
            <person name="Ichihashi Y."/>
            <person name="Cheong K."/>
            <person name="Cui S."/>
            <person name="Der J.P."/>
            <person name="Gundlach H."/>
            <person name="Jiao Y."/>
            <person name="Hori C."/>
            <person name="Ishida J.K."/>
            <person name="Kasahara H."/>
            <person name="Kiba T."/>
            <person name="Kim M.S."/>
            <person name="Koo N."/>
            <person name="Laohavisit A."/>
            <person name="Lee Y.H."/>
            <person name="Lumba S."/>
            <person name="McCourt P."/>
            <person name="Mortimer J.C."/>
            <person name="Mutuku J.M."/>
            <person name="Nomura T."/>
            <person name="Sasaki-Sekimoto Y."/>
            <person name="Seto Y."/>
            <person name="Wang Y."/>
            <person name="Wakatake T."/>
            <person name="Sakakibara H."/>
            <person name="Demura T."/>
            <person name="Yamaguchi S."/>
            <person name="Yoneyama K."/>
            <person name="Manabe R.I."/>
            <person name="Nelson D.C."/>
            <person name="Schulman A.H."/>
            <person name="Timko M.P."/>
            <person name="dePamphilis C.W."/>
            <person name="Choi D."/>
            <person name="Shirasu K."/>
        </authorList>
    </citation>
    <scope>NUCLEOTIDE SEQUENCE [LARGE SCALE GENOMIC DNA]</scope>
    <source>
        <strain evidence="2">cv. UVA1</strain>
    </source>
</reference>